<dbReference type="InterPro" id="IPR058163">
    <property type="entry name" value="LysR-type_TF_proteobact-type"/>
</dbReference>
<dbReference type="Gene3D" id="1.10.10.10">
    <property type="entry name" value="Winged helix-like DNA-binding domain superfamily/Winged helix DNA-binding domain"/>
    <property type="match status" value="1"/>
</dbReference>
<dbReference type="GO" id="GO:0003700">
    <property type="term" value="F:DNA-binding transcription factor activity"/>
    <property type="evidence" value="ECO:0007669"/>
    <property type="project" value="InterPro"/>
</dbReference>
<evidence type="ECO:0000256" key="4">
    <source>
        <dbReference type="ARBA" id="ARBA00023163"/>
    </source>
</evidence>
<dbReference type="InterPro" id="IPR000847">
    <property type="entry name" value="LysR_HTH_N"/>
</dbReference>
<evidence type="ECO:0000256" key="2">
    <source>
        <dbReference type="ARBA" id="ARBA00023015"/>
    </source>
</evidence>
<dbReference type="Gene3D" id="3.40.190.290">
    <property type="match status" value="1"/>
</dbReference>
<dbReference type="CDD" id="cd08474">
    <property type="entry name" value="PBP2_CrgA_like_5"/>
    <property type="match status" value="1"/>
</dbReference>
<dbReference type="Proteomes" id="UP000034883">
    <property type="component" value="Chromosome"/>
</dbReference>
<reference evidence="6 7" key="1">
    <citation type="submission" date="2015-03" db="EMBL/GenBank/DDBJ databases">
        <title>Genome assembly of Sandaracinus amylolyticus DSM 53668.</title>
        <authorList>
            <person name="Sharma G."/>
            <person name="Subramanian S."/>
        </authorList>
    </citation>
    <scope>NUCLEOTIDE SEQUENCE [LARGE SCALE GENOMIC DNA]</scope>
    <source>
        <strain evidence="6 7">DSM 53668</strain>
    </source>
</reference>
<dbReference type="OrthoDB" id="5416547at2"/>
<evidence type="ECO:0000256" key="1">
    <source>
        <dbReference type="ARBA" id="ARBA00009437"/>
    </source>
</evidence>
<evidence type="ECO:0000259" key="5">
    <source>
        <dbReference type="PROSITE" id="PS50931"/>
    </source>
</evidence>
<keyword evidence="3" id="KW-0238">DNA-binding</keyword>
<dbReference type="PROSITE" id="PS50931">
    <property type="entry name" value="HTH_LYSR"/>
    <property type="match status" value="1"/>
</dbReference>
<dbReference type="InterPro" id="IPR036388">
    <property type="entry name" value="WH-like_DNA-bd_sf"/>
</dbReference>
<keyword evidence="2" id="KW-0805">Transcription regulation</keyword>
<dbReference type="FunFam" id="1.10.10.10:FF:000001">
    <property type="entry name" value="LysR family transcriptional regulator"/>
    <property type="match status" value="1"/>
</dbReference>
<name>A0A0F6YMT6_9BACT</name>
<accession>A0A0F6YMT6</accession>
<sequence>MKTEIAGLLSFVAVVEEGSFRRAAERLGVTSSAVSQSVARIEEHLGVQLLHRTTRSVVPTEAGEQLQRTLGPLFAEIRSTLDAAGALRGRPAGTLRLTVSSIAESFLSESTLQGFLARYPEIRLELSIDDRDVDIVSEGFDAGVRLGEVIDEDMVAVSVSRRQRQIVVGAPCYLERHGVPQHPRDLHRHSCIGWRRFDLPAAYRWELVDRGKDIAVPVKSRVETNDMGVMIRLARAGVGLTIGMEETFAPYVARGELVPVLEAFAPSFPGFFLYYPRRARLSPKLQALLDYVREQRRPAAPQPAKRRKTRR</sequence>
<dbReference type="AlphaFoldDB" id="A0A0F6YMT6"/>
<gene>
    <name evidence="6" type="ORF">DB32_008869</name>
</gene>
<dbReference type="PRINTS" id="PR00039">
    <property type="entry name" value="HTHLYSR"/>
</dbReference>
<protein>
    <submittedName>
        <fullName evidence="6">Transcriptional regulator, LysR family protein</fullName>
    </submittedName>
</protein>
<keyword evidence="4" id="KW-0804">Transcription</keyword>
<organism evidence="6 7">
    <name type="scientific">Sandaracinus amylolyticus</name>
    <dbReference type="NCBI Taxonomy" id="927083"/>
    <lineage>
        <taxon>Bacteria</taxon>
        <taxon>Pseudomonadati</taxon>
        <taxon>Myxococcota</taxon>
        <taxon>Polyangia</taxon>
        <taxon>Polyangiales</taxon>
        <taxon>Sandaracinaceae</taxon>
        <taxon>Sandaracinus</taxon>
    </lineage>
</organism>
<dbReference type="Pfam" id="PF00126">
    <property type="entry name" value="HTH_1"/>
    <property type="match status" value="1"/>
</dbReference>
<feature type="domain" description="HTH lysR-type" evidence="5">
    <location>
        <begin position="3"/>
        <end position="60"/>
    </location>
</feature>
<dbReference type="Pfam" id="PF03466">
    <property type="entry name" value="LysR_substrate"/>
    <property type="match status" value="1"/>
</dbReference>
<dbReference type="SUPFAM" id="SSF46785">
    <property type="entry name" value="Winged helix' DNA-binding domain"/>
    <property type="match status" value="1"/>
</dbReference>
<dbReference type="GO" id="GO:0043565">
    <property type="term" value="F:sequence-specific DNA binding"/>
    <property type="evidence" value="ECO:0007669"/>
    <property type="project" value="TreeGrafter"/>
</dbReference>
<dbReference type="SUPFAM" id="SSF53850">
    <property type="entry name" value="Periplasmic binding protein-like II"/>
    <property type="match status" value="1"/>
</dbReference>
<proteinExistence type="inferred from homology"/>
<dbReference type="EMBL" id="CP011125">
    <property type="protein sequence ID" value="AKF11720.1"/>
    <property type="molecule type" value="Genomic_DNA"/>
</dbReference>
<evidence type="ECO:0000313" key="6">
    <source>
        <dbReference type="EMBL" id="AKF11720.1"/>
    </source>
</evidence>
<keyword evidence="7" id="KW-1185">Reference proteome</keyword>
<dbReference type="InterPro" id="IPR036390">
    <property type="entry name" value="WH_DNA-bd_sf"/>
</dbReference>
<evidence type="ECO:0000313" key="7">
    <source>
        <dbReference type="Proteomes" id="UP000034883"/>
    </source>
</evidence>
<dbReference type="GO" id="GO:0006351">
    <property type="term" value="P:DNA-templated transcription"/>
    <property type="evidence" value="ECO:0007669"/>
    <property type="project" value="TreeGrafter"/>
</dbReference>
<dbReference type="PANTHER" id="PTHR30537">
    <property type="entry name" value="HTH-TYPE TRANSCRIPTIONAL REGULATOR"/>
    <property type="match status" value="1"/>
</dbReference>
<dbReference type="PANTHER" id="PTHR30537:SF1">
    <property type="entry name" value="HTH-TYPE TRANSCRIPTIONAL REGULATOR PGRR"/>
    <property type="match status" value="1"/>
</dbReference>
<dbReference type="STRING" id="927083.DB32_008869"/>
<dbReference type="InterPro" id="IPR005119">
    <property type="entry name" value="LysR_subst-bd"/>
</dbReference>
<evidence type="ECO:0000256" key="3">
    <source>
        <dbReference type="ARBA" id="ARBA00023125"/>
    </source>
</evidence>
<comment type="similarity">
    <text evidence="1">Belongs to the LysR transcriptional regulatory family.</text>
</comment>
<dbReference type="KEGG" id="samy:DB32_008869"/>
<dbReference type="RefSeq" id="WP_053238555.1">
    <property type="nucleotide sequence ID" value="NZ_CP011125.1"/>
</dbReference>